<evidence type="ECO:0000256" key="5">
    <source>
        <dbReference type="ARBA" id="ARBA00022840"/>
    </source>
</evidence>
<dbReference type="InterPro" id="IPR013563">
    <property type="entry name" value="Oligopep_ABC_C"/>
</dbReference>
<dbReference type="SUPFAM" id="SSF52540">
    <property type="entry name" value="P-loop containing nucleoside triphosphate hydrolases"/>
    <property type="match status" value="1"/>
</dbReference>
<organism evidence="7 8">
    <name type="scientific">Roseomonas populi</name>
    <dbReference type="NCBI Taxonomy" id="3121582"/>
    <lineage>
        <taxon>Bacteria</taxon>
        <taxon>Pseudomonadati</taxon>
        <taxon>Pseudomonadota</taxon>
        <taxon>Alphaproteobacteria</taxon>
        <taxon>Acetobacterales</taxon>
        <taxon>Roseomonadaceae</taxon>
        <taxon>Roseomonas</taxon>
    </lineage>
</organism>
<evidence type="ECO:0000259" key="6">
    <source>
        <dbReference type="PROSITE" id="PS50893"/>
    </source>
</evidence>
<dbReference type="NCBIfam" id="NF008453">
    <property type="entry name" value="PRK11308.1"/>
    <property type="match status" value="1"/>
</dbReference>
<reference evidence="7 8" key="1">
    <citation type="submission" date="2022-06" db="EMBL/GenBank/DDBJ databases">
        <title>Roseomonas CN29.</title>
        <authorList>
            <person name="Cheng Y."/>
            <person name="He X."/>
        </authorList>
    </citation>
    <scope>NUCLEOTIDE SEQUENCE [LARGE SCALE GENOMIC DNA]</scope>
    <source>
        <strain evidence="7 8">CN29</strain>
    </source>
</reference>
<evidence type="ECO:0000313" key="8">
    <source>
        <dbReference type="Proteomes" id="UP001524642"/>
    </source>
</evidence>
<dbReference type="CDD" id="cd03257">
    <property type="entry name" value="ABC_NikE_OppD_transporters"/>
    <property type="match status" value="1"/>
</dbReference>
<feature type="domain" description="ABC transporter" evidence="6">
    <location>
        <begin position="18"/>
        <end position="258"/>
    </location>
</feature>
<evidence type="ECO:0000313" key="7">
    <source>
        <dbReference type="EMBL" id="MCR0984349.1"/>
    </source>
</evidence>
<dbReference type="PANTHER" id="PTHR43776">
    <property type="entry name" value="TRANSPORT ATP-BINDING PROTEIN"/>
    <property type="match status" value="1"/>
</dbReference>
<dbReference type="InterPro" id="IPR003439">
    <property type="entry name" value="ABC_transporter-like_ATP-bd"/>
</dbReference>
<name>A0ABT1XBH2_9PROT</name>
<dbReference type="InterPro" id="IPR027417">
    <property type="entry name" value="P-loop_NTPase"/>
</dbReference>
<dbReference type="InterPro" id="IPR017871">
    <property type="entry name" value="ABC_transporter-like_CS"/>
</dbReference>
<dbReference type="PANTHER" id="PTHR43776:SF7">
    <property type="entry name" value="D,D-DIPEPTIDE TRANSPORT ATP-BINDING PROTEIN DDPF-RELATED"/>
    <property type="match status" value="1"/>
</dbReference>
<protein>
    <submittedName>
        <fullName evidence="7">Dipeptide ABC transporter ATP-binding protein</fullName>
    </submittedName>
</protein>
<dbReference type="PROSITE" id="PS50893">
    <property type="entry name" value="ABC_TRANSPORTER_2"/>
    <property type="match status" value="1"/>
</dbReference>
<dbReference type="SMART" id="SM00382">
    <property type="entry name" value="AAA"/>
    <property type="match status" value="1"/>
</dbReference>
<keyword evidence="5 7" id="KW-0067">ATP-binding</keyword>
<keyword evidence="3" id="KW-0813">Transport</keyword>
<evidence type="ECO:0000256" key="3">
    <source>
        <dbReference type="ARBA" id="ARBA00022448"/>
    </source>
</evidence>
<dbReference type="RefSeq" id="WP_257718003.1">
    <property type="nucleotide sequence ID" value="NZ_JANJOU010000020.1"/>
</dbReference>
<dbReference type="Gene3D" id="3.40.50.300">
    <property type="entry name" value="P-loop containing nucleotide triphosphate hydrolases"/>
    <property type="match status" value="1"/>
</dbReference>
<dbReference type="PROSITE" id="PS00211">
    <property type="entry name" value="ABC_TRANSPORTER_1"/>
    <property type="match status" value="1"/>
</dbReference>
<dbReference type="EMBL" id="JANJOU010000020">
    <property type="protein sequence ID" value="MCR0984349.1"/>
    <property type="molecule type" value="Genomic_DNA"/>
</dbReference>
<comment type="similarity">
    <text evidence="2">Belongs to the ABC transporter superfamily.</text>
</comment>
<dbReference type="Pfam" id="PF00005">
    <property type="entry name" value="ABC_tran"/>
    <property type="match status" value="1"/>
</dbReference>
<gene>
    <name evidence="7" type="ORF">NRP21_20025</name>
</gene>
<comment type="caution">
    <text evidence="7">The sequence shown here is derived from an EMBL/GenBank/DDBJ whole genome shotgun (WGS) entry which is preliminary data.</text>
</comment>
<keyword evidence="8" id="KW-1185">Reference proteome</keyword>
<proteinExistence type="inferred from homology"/>
<evidence type="ECO:0000256" key="4">
    <source>
        <dbReference type="ARBA" id="ARBA00022741"/>
    </source>
</evidence>
<dbReference type="GO" id="GO:0005524">
    <property type="term" value="F:ATP binding"/>
    <property type="evidence" value="ECO:0007669"/>
    <property type="project" value="UniProtKB-KW"/>
</dbReference>
<comment type="subcellular location">
    <subcellularLocation>
        <location evidence="1">Cell inner membrane</location>
        <topology evidence="1">Peripheral membrane protein</topology>
    </subcellularLocation>
</comment>
<dbReference type="InterPro" id="IPR050319">
    <property type="entry name" value="ABC_transp_ATP-bind"/>
</dbReference>
<evidence type="ECO:0000256" key="2">
    <source>
        <dbReference type="ARBA" id="ARBA00005417"/>
    </source>
</evidence>
<sequence>MTEAPLLEAVSVAKHYPVRKGLIVARQVGAVRAVDGVSFALHRGETLALVGESGCGKSTTARVVMRLIEPTGGDIIFKGQNVTNVGGAKLRALRRHLQIVFQDPYASLNPRLTVADAIAEPMAVHGIGDAASRRARVQDLLRLTGLRAFHADRYPHEFSGGQRQRIGIARALAVEPEVMVLDEPVSALDVSIQAQVVNLLGDLQQRLGLSYLFIAHDLAVVKHVADRVAVMYLGRIVEVAGKRDLFSNPRHPYTRALLAAIPRPDPSRRGQVTPLGGDLPSPLNIPPGCRFHTRCPAAQAVCREGDPPLREIAPGHTAACHFAESLPRFDAEADGGIAPVAQRRLAAYAAARERRALAPVPAP</sequence>
<evidence type="ECO:0000256" key="1">
    <source>
        <dbReference type="ARBA" id="ARBA00004417"/>
    </source>
</evidence>
<dbReference type="Pfam" id="PF08352">
    <property type="entry name" value="oligo_HPY"/>
    <property type="match status" value="1"/>
</dbReference>
<dbReference type="InterPro" id="IPR003593">
    <property type="entry name" value="AAA+_ATPase"/>
</dbReference>
<dbReference type="Proteomes" id="UP001524642">
    <property type="component" value="Unassembled WGS sequence"/>
</dbReference>
<accession>A0ABT1XBH2</accession>
<dbReference type="NCBIfam" id="TIGR01727">
    <property type="entry name" value="oligo_HPY"/>
    <property type="match status" value="1"/>
</dbReference>
<keyword evidence="4" id="KW-0547">Nucleotide-binding</keyword>